<gene>
    <name evidence="1" type="ORF">THICB1_30271</name>
</gene>
<keyword evidence="2" id="KW-1185">Reference proteome</keyword>
<evidence type="ECO:0000313" key="1">
    <source>
        <dbReference type="EMBL" id="CQR33915.1"/>
    </source>
</evidence>
<reference evidence="1 2" key="1">
    <citation type="submission" date="2015-03" db="EMBL/GenBank/DDBJ databases">
        <authorList>
            <person name="Regsiter A."/>
            <person name="william w."/>
        </authorList>
    </citation>
    <scope>NUCLEOTIDE SEQUENCE [LARGE SCALE GENOMIC DNA]</scope>
    <source>
        <strain evidence="1 2">CB1</strain>
    </source>
</reference>
<sequence length="66" mass="6124">MSAACAKVAGGKLLGAAPGKTPAAAGLAVAAAWVKFGPAPGTGADAIGAVGAPVCNLPGEEKFTAF</sequence>
<comment type="caution">
    <text evidence="1">The sequence shown here is derived from an EMBL/GenBank/DDBJ whole genome shotgun (WGS) entry which is preliminary data.</text>
</comment>
<dbReference type="EMBL" id="CTRI01000023">
    <property type="protein sequence ID" value="CQR33915.1"/>
    <property type="molecule type" value="Genomic_DNA"/>
</dbReference>
<name>A0ABP1Z3Q9_THIA3</name>
<dbReference type="Proteomes" id="UP000078599">
    <property type="component" value="Unassembled WGS sequence"/>
</dbReference>
<proteinExistence type="predicted"/>
<evidence type="ECO:0000313" key="2">
    <source>
        <dbReference type="Proteomes" id="UP000078599"/>
    </source>
</evidence>
<protein>
    <submittedName>
        <fullName evidence="1">Uncharacterized protein</fullName>
    </submittedName>
</protein>
<accession>A0ABP1Z3Q9</accession>
<organism evidence="1 2">
    <name type="scientific">Thiomonas arsenitoxydans (strain DSM 22701 / CIP 110005 / 3As)</name>
    <dbReference type="NCBI Taxonomy" id="426114"/>
    <lineage>
        <taxon>Bacteria</taxon>
        <taxon>Pseudomonadati</taxon>
        <taxon>Pseudomonadota</taxon>
        <taxon>Betaproteobacteria</taxon>
        <taxon>Burkholderiales</taxon>
        <taxon>Thiomonas</taxon>
    </lineage>
</organism>